<dbReference type="EMBL" id="CP080590">
    <property type="protein sequence ID" value="QYO75649.1"/>
    <property type="molecule type" value="Genomic_DNA"/>
</dbReference>
<dbReference type="RefSeq" id="WP_220304144.1">
    <property type="nucleotide sequence ID" value="NZ_CP080590.1"/>
</dbReference>
<reference evidence="4 5" key="1">
    <citation type="submission" date="2021-08" db="EMBL/GenBank/DDBJ databases">
        <title>Devosia salina sp. nov., isolated from the South China Sea sediment.</title>
        <authorList>
            <person name="Zhou Z."/>
        </authorList>
    </citation>
    <scope>NUCLEOTIDE SEQUENCE [LARGE SCALE GENOMIC DNA]</scope>
    <source>
        <strain evidence="4 5">SCS-3</strain>
    </source>
</reference>
<evidence type="ECO:0000256" key="2">
    <source>
        <dbReference type="ARBA" id="ARBA00022795"/>
    </source>
</evidence>
<accession>A0ABX8WC31</accession>
<evidence type="ECO:0000256" key="3">
    <source>
        <dbReference type="ARBA" id="ARBA00022884"/>
    </source>
</evidence>
<protein>
    <submittedName>
        <fullName evidence="4">Flagellar biosynthesis repressor FlbT</fullName>
    </submittedName>
</protein>
<keyword evidence="4" id="KW-0969">Cilium</keyword>
<keyword evidence="3" id="KW-0694">RNA-binding</keyword>
<sequence length="119" mass="13394">MSLKIDLRSGEKVYVGNSILTVASDERSTIIIDGTLPVIRENDFIHQEQATTPLLSLMHAVQMHYLVPEQYSVSSIFHVYLSTTWENSVSISSAMKLVSQGELYKAIRVLKDVLKIEAR</sequence>
<gene>
    <name evidence="4" type="ORF">K1X15_13520</name>
</gene>
<keyword evidence="1" id="KW-0678">Repressor</keyword>
<keyword evidence="4" id="KW-0966">Cell projection</keyword>
<dbReference type="InterPro" id="IPR009967">
    <property type="entry name" value="Flagellum_FlbT"/>
</dbReference>
<evidence type="ECO:0000256" key="1">
    <source>
        <dbReference type="ARBA" id="ARBA00022491"/>
    </source>
</evidence>
<evidence type="ECO:0000313" key="5">
    <source>
        <dbReference type="Proteomes" id="UP000825799"/>
    </source>
</evidence>
<dbReference type="Pfam" id="PF07378">
    <property type="entry name" value="FlbT"/>
    <property type="match status" value="1"/>
</dbReference>
<dbReference type="Proteomes" id="UP000825799">
    <property type="component" value="Chromosome"/>
</dbReference>
<name>A0ABX8WC31_9HYPH</name>
<keyword evidence="4" id="KW-0282">Flagellum</keyword>
<evidence type="ECO:0000313" key="4">
    <source>
        <dbReference type="EMBL" id="QYO75649.1"/>
    </source>
</evidence>
<keyword evidence="5" id="KW-1185">Reference proteome</keyword>
<organism evidence="4 5">
    <name type="scientific">Devosia salina</name>
    <dbReference type="NCBI Taxonomy" id="2860336"/>
    <lineage>
        <taxon>Bacteria</taxon>
        <taxon>Pseudomonadati</taxon>
        <taxon>Pseudomonadota</taxon>
        <taxon>Alphaproteobacteria</taxon>
        <taxon>Hyphomicrobiales</taxon>
        <taxon>Devosiaceae</taxon>
        <taxon>Devosia</taxon>
    </lineage>
</organism>
<proteinExistence type="predicted"/>
<keyword evidence="2" id="KW-1005">Bacterial flagellum biogenesis</keyword>